<protein>
    <submittedName>
        <fullName evidence="1">Uncharacterized protein</fullName>
    </submittedName>
</protein>
<dbReference type="AlphaFoldDB" id="A0A9W6SSG2"/>
<dbReference type="Proteomes" id="UP001165079">
    <property type="component" value="Unassembled WGS sequence"/>
</dbReference>
<keyword evidence="2" id="KW-1185">Reference proteome</keyword>
<dbReference type="EMBL" id="BSTX01000005">
    <property type="protein sequence ID" value="GLZ81120.1"/>
    <property type="molecule type" value="Genomic_DNA"/>
</dbReference>
<name>A0A9W6SSG2_9ACTN</name>
<sequence length="156" mass="17232">MPTEVPGTAPTPVWCVIANVVTFRPYGEVPEEEGGLGRARGLRIFAGGAKVYVLGQFSGDGGERVKVIGRARGGGRFVEAIVPRKWLADWRVKLVYDPAALRRIAASSSHHEGTGTTEEDRLDCESWARNHEHWARRERAEDPRWVAGGFEEPDPV</sequence>
<evidence type="ECO:0000313" key="1">
    <source>
        <dbReference type="EMBL" id="GLZ81120.1"/>
    </source>
</evidence>
<organism evidence="1 2">
    <name type="scientific">Actinorhabdospora filicis</name>
    <dbReference type="NCBI Taxonomy" id="1785913"/>
    <lineage>
        <taxon>Bacteria</taxon>
        <taxon>Bacillati</taxon>
        <taxon>Actinomycetota</taxon>
        <taxon>Actinomycetes</taxon>
        <taxon>Micromonosporales</taxon>
        <taxon>Micromonosporaceae</taxon>
        <taxon>Actinorhabdospora</taxon>
    </lineage>
</organism>
<evidence type="ECO:0000313" key="2">
    <source>
        <dbReference type="Proteomes" id="UP001165079"/>
    </source>
</evidence>
<gene>
    <name evidence="1" type="ORF">Afil01_59270</name>
</gene>
<proteinExistence type="predicted"/>
<dbReference type="RefSeq" id="WP_285666493.1">
    <property type="nucleotide sequence ID" value="NZ_BSTX01000005.1"/>
</dbReference>
<accession>A0A9W6SSG2</accession>
<reference evidence="1" key="1">
    <citation type="submission" date="2023-03" db="EMBL/GenBank/DDBJ databases">
        <title>Actinorhabdospora filicis NBRC 111898.</title>
        <authorList>
            <person name="Ichikawa N."/>
            <person name="Sato H."/>
            <person name="Tonouchi N."/>
        </authorList>
    </citation>
    <scope>NUCLEOTIDE SEQUENCE</scope>
    <source>
        <strain evidence="1">NBRC 111898</strain>
    </source>
</reference>
<comment type="caution">
    <text evidence="1">The sequence shown here is derived from an EMBL/GenBank/DDBJ whole genome shotgun (WGS) entry which is preliminary data.</text>
</comment>